<dbReference type="InterPro" id="IPR000742">
    <property type="entry name" value="EGF"/>
</dbReference>
<feature type="binding site" evidence="7">
    <location>
        <position position="344"/>
    </location>
    <ligand>
        <name>Zn(2+)</name>
        <dbReference type="ChEBI" id="CHEBI:29105"/>
        <note>catalytic</note>
    </ligand>
</feature>
<dbReference type="InterPro" id="IPR036436">
    <property type="entry name" value="Disintegrin_dom_sf"/>
</dbReference>
<keyword evidence="2 8" id="KW-0812">Transmembrane</keyword>
<evidence type="ECO:0000256" key="3">
    <source>
        <dbReference type="ARBA" id="ARBA00022989"/>
    </source>
</evidence>
<evidence type="ECO:0000256" key="8">
    <source>
        <dbReference type="SAM" id="Phobius"/>
    </source>
</evidence>
<comment type="subcellular location">
    <subcellularLocation>
        <location evidence="1">Membrane</location>
        <topology evidence="1">Single-pass type I membrane protein</topology>
    </subcellularLocation>
</comment>
<dbReference type="FunFam" id="3.40.390.10:FF:000002">
    <property type="entry name" value="Disintegrin and metalloproteinase domain-containing protein 22"/>
    <property type="match status" value="1"/>
</dbReference>
<dbReference type="PANTHER" id="PTHR11905">
    <property type="entry name" value="ADAM A DISINTEGRIN AND METALLOPROTEASE DOMAIN"/>
    <property type="match status" value="1"/>
</dbReference>
<keyword evidence="5 7" id="KW-1015">Disulfide bond</keyword>
<keyword evidence="4 8" id="KW-0472">Membrane</keyword>
<dbReference type="GO" id="GO:0046872">
    <property type="term" value="F:metal ion binding"/>
    <property type="evidence" value="ECO:0007669"/>
    <property type="project" value="UniProtKB-KW"/>
</dbReference>
<dbReference type="Pfam" id="PF01562">
    <property type="entry name" value="Pep_M12B_propep"/>
    <property type="match status" value="1"/>
</dbReference>
<dbReference type="SUPFAM" id="SSF57552">
    <property type="entry name" value="Blood coagulation inhibitor (disintegrin)"/>
    <property type="match status" value="1"/>
</dbReference>
<keyword evidence="7" id="KW-0862">Zinc</keyword>
<evidence type="ECO:0000259" key="9">
    <source>
        <dbReference type="PROSITE" id="PS50214"/>
    </source>
</evidence>
<reference evidence="11" key="1">
    <citation type="submission" date="2023-03" db="UniProtKB">
        <authorList>
            <consortium name="Ensembl"/>
        </authorList>
    </citation>
    <scope>IDENTIFICATION</scope>
</reference>
<organism evidence="11">
    <name type="scientific">Equus asinus asinus</name>
    <dbReference type="NCBI Taxonomy" id="83772"/>
    <lineage>
        <taxon>Eukaryota</taxon>
        <taxon>Metazoa</taxon>
        <taxon>Chordata</taxon>
        <taxon>Craniata</taxon>
        <taxon>Vertebrata</taxon>
        <taxon>Euteleostomi</taxon>
        <taxon>Mammalia</taxon>
        <taxon>Eutheria</taxon>
        <taxon>Laurasiatheria</taxon>
        <taxon>Perissodactyla</taxon>
        <taxon>Equidae</taxon>
        <taxon>Equus</taxon>
    </lineage>
</organism>
<feature type="binding site" evidence="7">
    <location>
        <position position="354"/>
    </location>
    <ligand>
        <name>Zn(2+)</name>
        <dbReference type="ChEBI" id="CHEBI:29105"/>
        <note>catalytic</note>
    </ligand>
</feature>
<proteinExistence type="predicted"/>
<feature type="disulfide bond" evidence="6">
    <location>
        <begin position="465"/>
        <end position="485"/>
    </location>
</feature>
<dbReference type="GO" id="GO:0008584">
    <property type="term" value="P:male gonad development"/>
    <property type="evidence" value="ECO:0007669"/>
    <property type="project" value="TreeGrafter"/>
</dbReference>
<comment type="caution">
    <text evidence="7">Lacks conserved residue(s) required for the propagation of feature annotation.</text>
</comment>
<dbReference type="CDD" id="cd04269">
    <property type="entry name" value="ZnMc_adamalysin_II_like"/>
    <property type="match status" value="1"/>
</dbReference>
<dbReference type="PROSITE" id="PS50214">
    <property type="entry name" value="DISINTEGRIN_2"/>
    <property type="match status" value="1"/>
</dbReference>
<dbReference type="Ensembl" id="ENSEAST00005026259.1">
    <property type="protein sequence ID" value="ENSEASP00005024211.1"/>
    <property type="gene ID" value="ENSEASG00005016445.1"/>
</dbReference>
<evidence type="ECO:0000256" key="1">
    <source>
        <dbReference type="ARBA" id="ARBA00004479"/>
    </source>
</evidence>
<keyword evidence="3 8" id="KW-1133">Transmembrane helix</keyword>
<dbReference type="SMART" id="SM00050">
    <property type="entry name" value="DISIN"/>
    <property type="match status" value="1"/>
</dbReference>
<protein>
    <recommendedName>
        <fullName evidence="12">ADAM metallopeptidase domain 21</fullName>
    </recommendedName>
</protein>
<keyword evidence="7" id="KW-0479">Metal-binding</keyword>
<feature type="transmembrane region" description="Helical" evidence="8">
    <location>
        <begin position="691"/>
        <end position="709"/>
    </location>
</feature>
<dbReference type="GO" id="GO:0004222">
    <property type="term" value="F:metalloendopeptidase activity"/>
    <property type="evidence" value="ECO:0007669"/>
    <property type="project" value="InterPro"/>
</dbReference>
<evidence type="ECO:0000313" key="11">
    <source>
        <dbReference type="Ensembl" id="ENSEASP00005024211.1"/>
    </source>
</evidence>
<feature type="disulfide bond" evidence="7">
    <location>
        <begin position="361"/>
        <end position="366"/>
    </location>
</feature>
<dbReference type="PROSITE" id="PS50215">
    <property type="entry name" value="ADAM_MEPRO"/>
    <property type="match status" value="1"/>
</dbReference>
<accession>A0A8C4ME00</accession>
<dbReference type="AlphaFoldDB" id="A0A8C4ME00"/>
<name>A0A8C4ME00_EQUAS</name>
<dbReference type="Pfam" id="PF01421">
    <property type="entry name" value="Reprolysin"/>
    <property type="match status" value="1"/>
</dbReference>
<dbReference type="GO" id="GO:0006508">
    <property type="term" value="P:proteolysis"/>
    <property type="evidence" value="ECO:0007669"/>
    <property type="project" value="InterPro"/>
</dbReference>
<dbReference type="InterPro" id="IPR006586">
    <property type="entry name" value="ADAM_Cys-rich"/>
</dbReference>
<dbReference type="InterPro" id="IPR024079">
    <property type="entry name" value="MetalloPept_cat_dom_sf"/>
</dbReference>
<feature type="domain" description="Peptidase M12B" evidence="10">
    <location>
        <begin position="210"/>
        <end position="402"/>
    </location>
</feature>
<dbReference type="GO" id="GO:0009897">
    <property type="term" value="C:external side of plasma membrane"/>
    <property type="evidence" value="ECO:0007669"/>
    <property type="project" value="TreeGrafter"/>
</dbReference>
<feature type="domain" description="Disintegrin" evidence="9">
    <location>
        <begin position="408"/>
        <end position="493"/>
    </location>
</feature>
<evidence type="ECO:0000256" key="4">
    <source>
        <dbReference type="ARBA" id="ARBA00023136"/>
    </source>
</evidence>
<evidence type="ECO:0000256" key="7">
    <source>
        <dbReference type="PROSITE-ProRule" id="PRU00276"/>
    </source>
</evidence>
<dbReference type="PROSITE" id="PS01186">
    <property type="entry name" value="EGF_2"/>
    <property type="match status" value="1"/>
</dbReference>
<dbReference type="InterPro" id="IPR002870">
    <property type="entry name" value="Peptidase_M12B_N"/>
</dbReference>
<dbReference type="Gene3D" id="3.40.390.10">
    <property type="entry name" value="Collagenase (Catalytic Domain)"/>
    <property type="match status" value="1"/>
</dbReference>
<sequence length="745" mass="84886">LFLSFSVVETLVHVRLILLLLWLRVFLFLSALSQVGLSSHHGPPEVVIPLRVAGTDAGKNPSGWLSYRMNFGGQRHIVHMKVNKHFLYRHLSVFTYTDQGTLLEDQPFVQNDCYYHGYVEGDSESLVSLNTCVGGFQGIIQTMDTIYEITPKRLTIFEHLVYRIDSEETQSPPMRCGLTDEEIARQLKLQGNDTFTLMRTPYEGWWLHKRYLEIAVVVDNNRFIHRDSNVSDVQKEAYEVIHHTNNFFKTVDIEVTLMGIEIWTEGNLILLDDIYRGLRRFCDWKRQGFNDRLPHDAAHIFSGKGFGIVGGLAYVGTVCNSRHNCGIESFQTEDLVSFANIVTHEVGHTVGMKHDDGTCTCGRSRCIMNAGKGDTHRFSNCSYTWYSELMLRTKCMYIPPSPERIFTMTRCGNSVVEEGEDCDCGSLTCIEDHCCQSNCTLIPEADCAFGLCCQDCKFMPSGTMCRKKENECDLPEWCNGTSHQCPEDVYMQDGFLCKSGDYCYEKRCNNRDEQCRKIFGKEAKSANQSCYMRINTRGDRFGHCGLKNTAFVRCNTSDSLCGRVQCENVTKIPFLEEHSTVHWTHFNDVTCWGTDYHYGMTIPDIGEVKDCTECGVDHICIQKKCMPMSHLDSDCSPETCNMKGVCNNRHHCHCNYPWEPPDCLKNGTGGSIDSGPPPHPWIPNEKEKKIFYIYIIYICVYIYIFFFLVTPRTNGHVILRDTGIATKHLTFGVLSLRLLSPPPNP</sequence>
<evidence type="ECO:0008006" key="12">
    <source>
        <dbReference type="Google" id="ProtNLM"/>
    </source>
</evidence>
<evidence type="ECO:0000256" key="5">
    <source>
        <dbReference type="ARBA" id="ARBA00023157"/>
    </source>
</evidence>
<dbReference type="PANTHER" id="PTHR11905:SF239">
    <property type="entry name" value="A DISINTEGRIN AND METALLOPEPTIDASE DOMAIN 26B-RELATED"/>
    <property type="match status" value="1"/>
</dbReference>
<dbReference type="FunFam" id="4.10.70.10:FF:000001">
    <property type="entry name" value="Disintegrin and metalloproteinase domain-containing protein 22"/>
    <property type="match status" value="1"/>
</dbReference>
<dbReference type="SUPFAM" id="SSF55486">
    <property type="entry name" value="Metalloproteases ('zincins'), catalytic domain"/>
    <property type="match status" value="1"/>
</dbReference>
<feature type="binding site" evidence="7">
    <location>
        <position position="348"/>
    </location>
    <ligand>
        <name>Zn(2+)</name>
        <dbReference type="ChEBI" id="CHEBI:29105"/>
        <note>catalytic</note>
    </ligand>
</feature>
<dbReference type="GO" id="GO:1990913">
    <property type="term" value="C:sperm head plasma membrane"/>
    <property type="evidence" value="ECO:0007669"/>
    <property type="project" value="TreeGrafter"/>
</dbReference>
<dbReference type="Pfam" id="PF00200">
    <property type="entry name" value="Disintegrin"/>
    <property type="match status" value="1"/>
</dbReference>
<evidence type="ECO:0000256" key="2">
    <source>
        <dbReference type="ARBA" id="ARBA00022692"/>
    </source>
</evidence>
<dbReference type="Gene3D" id="4.10.70.10">
    <property type="entry name" value="Disintegrin domain"/>
    <property type="match status" value="1"/>
</dbReference>
<evidence type="ECO:0000259" key="10">
    <source>
        <dbReference type="PROSITE" id="PS50215"/>
    </source>
</evidence>
<dbReference type="PROSITE" id="PS00427">
    <property type="entry name" value="DISINTEGRIN_1"/>
    <property type="match status" value="1"/>
</dbReference>
<dbReference type="PRINTS" id="PR00289">
    <property type="entry name" value="DISINTEGRIN"/>
</dbReference>
<dbReference type="SMART" id="SM00608">
    <property type="entry name" value="ACR"/>
    <property type="match status" value="1"/>
</dbReference>
<dbReference type="Pfam" id="PF08516">
    <property type="entry name" value="ADAM_CR"/>
    <property type="match status" value="1"/>
</dbReference>
<dbReference type="InterPro" id="IPR018358">
    <property type="entry name" value="Disintegrin_CS"/>
</dbReference>
<dbReference type="InterPro" id="IPR001762">
    <property type="entry name" value="Disintegrin_dom"/>
</dbReference>
<evidence type="ECO:0000256" key="6">
    <source>
        <dbReference type="PROSITE-ProRule" id="PRU00068"/>
    </source>
</evidence>
<feature type="active site" evidence="7">
    <location>
        <position position="345"/>
    </location>
</feature>
<dbReference type="InterPro" id="IPR001590">
    <property type="entry name" value="Peptidase_M12B"/>
</dbReference>
<dbReference type="InterPro" id="IPR034027">
    <property type="entry name" value="Reprolysin_adamalysin"/>
</dbReference>